<proteinExistence type="predicted"/>
<keyword evidence="1" id="KW-0472">Membrane</keyword>
<organism evidence="2 3">
    <name type="scientific">Mucilaginibacter xinganensis</name>
    <dbReference type="NCBI Taxonomy" id="1234841"/>
    <lineage>
        <taxon>Bacteria</taxon>
        <taxon>Pseudomonadati</taxon>
        <taxon>Bacteroidota</taxon>
        <taxon>Sphingobacteriia</taxon>
        <taxon>Sphingobacteriales</taxon>
        <taxon>Sphingobacteriaceae</taxon>
        <taxon>Mucilaginibacter</taxon>
    </lineage>
</organism>
<sequence length="196" mass="23024">MSDNIDFKQLWSSGKATVPDVSEIFAKADQLNRKIRNKIWRGNIILSLTIIFMIFIWWHYHPQLITTKIGLTLVILAIISFLISTNQMFPLLARTDEETDSQHFLEQMIRIKQKQEFLNKTMLTGYFIFLSIGLFLYMIEYAGRGSLIFQLSAYGITFAWIAFNWFYIRTKTIEKQQNAINDIINRLEAVNKQLLD</sequence>
<reference evidence="2 3" key="1">
    <citation type="submission" date="2017-08" db="EMBL/GenBank/DDBJ databases">
        <title>Complete genome sequence of Mucilaginibacter sp. strain BJC16-A31.</title>
        <authorList>
            <consortium name="Henan University of Science and Technology"/>
            <person name="You X."/>
        </authorList>
    </citation>
    <scope>NUCLEOTIDE SEQUENCE [LARGE SCALE GENOMIC DNA]</scope>
    <source>
        <strain evidence="2 3">BJC16-A31</strain>
    </source>
</reference>
<feature type="transmembrane region" description="Helical" evidence="1">
    <location>
        <begin position="39"/>
        <end position="58"/>
    </location>
</feature>
<keyword evidence="3" id="KW-1185">Reference proteome</keyword>
<accession>A0A223P1M7</accession>
<dbReference type="OrthoDB" id="795301at2"/>
<protein>
    <submittedName>
        <fullName evidence="2">Uncharacterized protein</fullName>
    </submittedName>
</protein>
<dbReference type="KEGG" id="muc:MuYL_4112"/>
<feature type="transmembrane region" description="Helical" evidence="1">
    <location>
        <begin position="117"/>
        <end position="139"/>
    </location>
</feature>
<evidence type="ECO:0000313" key="3">
    <source>
        <dbReference type="Proteomes" id="UP000215002"/>
    </source>
</evidence>
<keyword evidence="1" id="KW-1133">Transmembrane helix</keyword>
<dbReference type="EMBL" id="CP022743">
    <property type="protein sequence ID" value="ASU35997.1"/>
    <property type="molecule type" value="Genomic_DNA"/>
</dbReference>
<dbReference type="AlphaFoldDB" id="A0A223P1M7"/>
<feature type="transmembrane region" description="Helical" evidence="1">
    <location>
        <begin position="151"/>
        <end position="168"/>
    </location>
</feature>
<evidence type="ECO:0000313" key="2">
    <source>
        <dbReference type="EMBL" id="ASU35997.1"/>
    </source>
</evidence>
<feature type="transmembrane region" description="Helical" evidence="1">
    <location>
        <begin position="64"/>
        <end position="84"/>
    </location>
</feature>
<name>A0A223P1M7_9SPHI</name>
<gene>
    <name evidence="2" type="ORF">MuYL_4112</name>
</gene>
<evidence type="ECO:0000256" key="1">
    <source>
        <dbReference type="SAM" id="Phobius"/>
    </source>
</evidence>
<keyword evidence="1" id="KW-0812">Transmembrane</keyword>
<dbReference type="RefSeq" id="WP_094572082.1">
    <property type="nucleotide sequence ID" value="NZ_CP022743.1"/>
</dbReference>
<dbReference type="Proteomes" id="UP000215002">
    <property type="component" value="Chromosome"/>
</dbReference>